<evidence type="ECO:0000256" key="3">
    <source>
        <dbReference type="ARBA" id="ARBA00004729"/>
    </source>
</evidence>
<evidence type="ECO:0000256" key="5">
    <source>
        <dbReference type="ARBA" id="ARBA00011271"/>
    </source>
</evidence>
<dbReference type="Pfam" id="PF00694">
    <property type="entry name" value="Aconitase_C"/>
    <property type="match status" value="1"/>
</dbReference>
<comment type="catalytic activity">
    <reaction evidence="1 10">
        <text>(2R,3S)-3-isopropylmalate = (2S)-2-isopropylmalate</text>
        <dbReference type="Rhea" id="RHEA:32287"/>
        <dbReference type="ChEBI" id="CHEBI:1178"/>
        <dbReference type="ChEBI" id="CHEBI:35121"/>
        <dbReference type="EC" id="4.2.1.33"/>
    </reaction>
</comment>
<dbReference type="EMBL" id="CP047656">
    <property type="protein sequence ID" value="QHJ13856.1"/>
    <property type="molecule type" value="Genomic_DNA"/>
</dbReference>
<dbReference type="GO" id="GO:0009098">
    <property type="term" value="P:L-leucine biosynthetic process"/>
    <property type="evidence" value="ECO:0007669"/>
    <property type="project" value="UniProtKB-UniRule"/>
</dbReference>
<sequence length="221" mass="24429">MDKFTIHQGVAAPMLQINIDTDAIIPSREMKLVSKQGLGEGLFAGWRYTLPNGREPNEDFVLNQAAYKNTSILLAGDNFGCGSSREHAVWALKEYGIKAIIAPGFGSIFYHNCIRNGILPVVLANDEVLALAKHVEKAPQTSQVNINLLECYVNAIDSGNHNTEGKVSDSMNESLRFSFSILPAQQAMLLEGLDGIALTLKSKSKIERFKQSYQRQYPWLA</sequence>
<dbReference type="NCBIfam" id="NF002458">
    <property type="entry name" value="PRK01641.1"/>
    <property type="match status" value="1"/>
</dbReference>
<dbReference type="GO" id="GO:0003861">
    <property type="term" value="F:3-isopropylmalate dehydratase activity"/>
    <property type="evidence" value="ECO:0007669"/>
    <property type="project" value="UniProtKB-UniRule"/>
</dbReference>
<keyword evidence="7 10" id="KW-0028">Amino-acid biosynthesis</keyword>
<dbReference type="InterPro" id="IPR050075">
    <property type="entry name" value="LeuD"/>
</dbReference>
<feature type="domain" description="Aconitase A/isopropylmalate dehydratase small subunit swivel" evidence="11">
    <location>
        <begin position="1"/>
        <end position="125"/>
    </location>
</feature>
<dbReference type="InterPro" id="IPR000573">
    <property type="entry name" value="AconitaseA/IPMdHydase_ssu_swvl"/>
</dbReference>
<dbReference type="AlphaFoldDB" id="A0A857JQV2"/>
<evidence type="ECO:0000256" key="6">
    <source>
        <dbReference type="ARBA" id="ARBA00022430"/>
    </source>
</evidence>
<dbReference type="NCBIfam" id="TIGR00171">
    <property type="entry name" value="leuD"/>
    <property type="match status" value="1"/>
</dbReference>
<evidence type="ECO:0000256" key="2">
    <source>
        <dbReference type="ARBA" id="ARBA00002695"/>
    </source>
</evidence>
<evidence type="ECO:0000256" key="7">
    <source>
        <dbReference type="ARBA" id="ARBA00022605"/>
    </source>
</evidence>
<keyword evidence="13" id="KW-1185">Reference proteome</keyword>
<dbReference type="UniPathway" id="UPA00048">
    <property type="reaction ID" value="UER00071"/>
</dbReference>
<dbReference type="CDD" id="cd01577">
    <property type="entry name" value="IPMI_Swivel"/>
    <property type="match status" value="1"/>
</dbReference>
<dbReference type="InterPro" id="IPR015928">
    <property type="entry name" value="Aconitase/3IPM_dehydase_swvl"/>
</dbReference>
<dbReference type="EC" id="4.2.1.33" evidence="10"/>
<comment type="subunit">
    <text evidence="5 10">Heterodimer of LeuC and LeuD.</text>
</comment>
<evidence type="ECO:0000259" key="11">
    <source>
        <dbReference type="Pfam" id="PF00694"/>
    </source>
</evidence>
<evidence type="ECO:0000256" key="4">
    <source>
        <dbReference type="ARBA" id="ARBA00009845"/>
    </source>
</evidence>
<gene>
    <name evidence="10" type="primary">leuD</name>
    <name evidence="12" type="ORF">FX988_04137</name>
</gene>
<dbReference type="InterPro" id="IPR033940">
    <property type="entry name" value="IPMI_Swivel"/>
</dbReference>
<protein>
    <recommendedName>
        <fullName evidence="10">3-isopropylmalate dehydratase small subunit</fullName>
        <ecNumber evidence="10">4.2.1.33</ecNumber>
    </recommendedName>
    <alternativeName>
        <fullName evidence="10">Alpha-IPM isomerase</fullName>
        <shortName evidence="10">IPMI</shortName>
    </alternativeName>
    <alternativeName>
        <fullName evidence="10">Isopropylmalate isomerase</fullName>
    </alternativeName>
</protein>
<keyword evidence="8 10" id="KW-0456">Lyase</keyword>
<evidence type="ECO:0000256" key="1">
    <source>
        <dbReference type="ARBA" id="ARBA00000491"/>
    </source>
</evidence>
<evidence type="ECO:0000256" key="9">
    <source>
        <dbReference type="ARBA" id="ARBA00023304"/>
    </source>
</evidence>
<reference evidence="12 13" key="1">
    <citation type="submission" date="2019-12" db="EMBL/GenBank/DDBJ databases">
        <title>Genome sequencing and assembly of endphytes of Porphyra tenera.</title>
        <authorList>
            <person name="Park J.M."/>
            <person name="Shin R."/>
            <person name="Jo S.H."/>
        </authorList>
    </citation>
    <scope>NUCLEOTIDE SEQUENCE [LARGE SCALE GENOMIC DNA]</scope>
    <source>
        <strain evidence="12 13">GPM4</strain>
    </source>
</reference>
<dbReference type="PANTHER" id="PTHR43345">
    <property type="entry name" value="3-ISOPROPYLMALATE DEHYDRATASE SMALL SUBUNIT 2-RELATED-RELATED"/>
    <property type="match status" value="1"/>
</dbReference>
<proteinExistence type="inferred from homology"/>
<dbReference type="KEGG" id="pmes:FX988_04137"/>
<dbReference type="GO" id="GO:0009316">
    <property type="term" value="C:3-isopropylmalate dehydratase complex"/>
    <property type="evidence" value="ECO:0007669"/>
    <property type="project" value="InterPro"/>
</dbReference>
<dbReference type="PANTHER" id="PTHR43345:SF5">
    <property type="entry name" value="3-ISOPROPYLMALATE DEHYDRATASE SMALL SUBUNIT"/>
    <property type="match status" value="1"/>
</dbReference>
<evidence type="ECO:0000256" key="10">
    <source>
        <dbReference type="HAMAP-Rule" id="MF_01031"/>
    </source>
</evidence>
<comment type="function">
    <text evidence="2 10">Catalyzes the isomerization between 2-isopropylmalate and 3-isopropylmalate, via the formation of 2-isopropylmaleate.</text>
</comment>
<dbReference type="Gene3D" id="3.20.19.10">
    <property type="entry name" value="Aconitase, domain 4"/>
    <property type="match status" value="1"/>
</dbReference>
<dbReference type="OrthoDB" id="9777465at2"/>
<dbReference type="Proteomes" id="UP000464524">
    <property type="component" value="Chromosome"/>
</dbReference>
<dbReference type="InterPro" id="IPR004431">
    <property type="entry name" value="3-IsopropMal_deHydase_ssu"/>
</dbReference>
<evidence type="ECO:0000313" key="12">
    <source>
        <dbReference type="EMBL" id="QHJ13856.1"/>
    </source>
</evidence>
<keyword evidence="9 10" id="KW-0100">Branched-chain amino acid biosynthesis</keyword>
<dbReference type="HAMAP" id="MF_01031">
    <property type="entry name" value="LeuD_type1"/>
    <property type="match status" value="1"/>
</dbReference>
<evidence type="ECO:0000256" key="8">
    <source>
        <dbReference type="ARBA" id="ARBA00023239"/>
    </source>
</evidence>
<keyword evidence="6 10" id="KW-0432">Leucine biosynthesis</keyword>
<dbReference type="SUPFAM" id="SSF52016">
    <property type="entry name" value="LeuD/IlvD-like"/>
    <property type="match status" value="1"/>
</dbReference>
<organism evidence="12 13">
    <name type="scientific">Paraglaciecola mesophila</name>
    <dbReference type="NCBI Taxonomy" id="197222"/>
    <lineage>
        <taxon>Bacteria</taxon>
        <taxon>Pseudomonadati</taxon>
        <taxon>Pseudomonadota</taxon>
        <taxon>Gammaproteobacteria</taxon>
        <taxon>Alteromonadales</taxon>
        <taxon>Alteromonadaceae</taxon>
        <taxon>Paraglaciecola</taxon>
    </lineage>
</organism>
<comment type="pathway">
    <text evidence="3 10">Amino-acid biosynthesis; L-leucine biosynthesis; L-leucine from 3-methyl-2-oxobutanoate: step 2/4.</text>
</comment>
<comment type="similarity">
    <text evidence="4 10">Belongs to the LeuD family. LeuD type 1 subfamily.</text>
</comment>
<name>A0A857JQV2_9ALTE</name>
<dbReference type="RefSeq" id="WP_160181913.1">
    <property type="nucleotide sequence ID" value="NZ_CP047656.1"/>
</dbReference>
<accession>A0A857JQV2</accession>
<evidence type="ECO:0000313" key="13">
    <source>
        <dbReference type="Proteomes" id="UP000464524"/>
    </source>
</evidence>